<dbReference type="Proteomes" id="UP000076761">
    <property type="component" value="Unassembled WGS sequence"/>
</dbReference>
<accession>A0A165TFB3</accession>
<dbReference type="PANTHER" id="PTHR28006">
    <property type="entry name" value="MONOPOLIN COMPLEX SUBUNIT CSM1"/>
    <property type="match status" value="1"/>
</dbReference>
<dbReference type="AlphaFoldDB" id="A0A165TFB3"/>
<dbReference type="InterPro" id="IPR038608">
    <property type="entry name" value="Csm1/Pcs1_C_sf"/>
</dbReference>
<keyword evidence="4" id="KW-1185">Reference proteome</keyword>
<evidence type="ECO:0000313" key="4">
    <source>
        <dbReference type="Proteomes" id="UP000076761"/>
    </source>
</evidence>
<dbReference type="InterPro" id="IPR040349">
    <property type="entry name" value="Csm1/Pcs1"/>
</dbReference>
<evidence type="ECO:0000256" key="2">
    <source>
        <dbReference type="SAM" id="MobiDB-lite"/>
    </source>
</evidence>
<gene>
    <name evidence="3" type="ORF">NEOLEDRAFT_1162207</name>
</gene>
<proteinExistence type="predicted"/>
<dbReference type="PANTHER" id="PTHR28006:SF1">
    <property type="entry name" value="MONOPOLIN COMPLEX SUBUNIT CSM1"/>
    <property type="match status" value="1"/>
</dbReference>
<feature type="region of interest" description="Disordered" evidence="2">
    <location>
        <begin position="296"/>
        <end position="316"/>
    </location>
</feature>
<feature type="coiled-coil region" evidence="1">
    <location>
        <begin position="26"/>
        <end position="134"/>
    </location>
</feature>
<dbReference type="GO" id="GO:0072686">
    <property type="term" value="C:mitotic spindle"/>
    <property type="evidence" value="ECO:0007669"/>
    <property type="project" value="TreeGrafter"/>
</dbReference>
<dbReference type="InParanoid" id="A0A165TFB3"/>
<feature type="compositionally biased region" description="Acidic residues" evidence="2">
    <location>
        <begin position="298"/>
        <end position="309"/>
    </location>
</feature>
<evidence type="ECO:0000313" key="3">
    <source>
        <dbReference type="EMBL" id="KZT26584.1"/>
    </source>
</evidence>
<dbReference type="GO" id="GO:1990644">
    <property type="term" value="F:microtubule site clamp"/>
    <property type="evidence" value="ECO:0007669"/>
    <property type="project" value="TreeGrafter"/>
</dbReference>
<dbReference type="STRING" id="1314782.A0A165TFB3"/>
<evidence type="ECO:0008006" key="5">
    <source>
        <dbReference type="Google" id="ProtNLM"/>
    </source>
</evidence>
<protein>
    <recommendedName>
        <fullName evidence="5">Monopolin complex subunit Csm1/Pcs1 C-terminal domain-containing protein</fullName>
    </recommendedName>
</protein>
<dbReference type="GO" id="GO:0034506">
    <property type="term" value="C:chromosome, centromeric core domain"/>
    <property type="evidence" value="ECO:0007669"/>
    <property type="project" value="TreeGrafter"/>
</dbReference>
<sequence>MVDDAATEAPNKRPKTSDPDRAVQQLNKLQKELDSAIAERDALRQQLEEVHSVRYTEAEELVEQQKANHELQLKTCEQYIEELETRLARVDSHAQSGHTSSLRFITREAADEEKRSLEQEVSKWKDMAKRADQDKLDVLQSKKELEIELKAEIERSKTLAAGVPSAPKGRSNGAQHEFTPAQSQVLRFYEDLTNLLVTKHTREPSAVQGLPEESCYTCIYTHAETYIAINFTLRLYVEASEDSDELIEKVKYIPHDLDKESPAFREKLDYLKDPFIFERSQLHVFLWSLGETLKEKEQDEQENNADDNSGELVYPE</sequence>
<name>A0A165TFB3_9AGAM</name>
<dbReference type="CDD" id="cd23787">
    <property type="entry name" value="RWD_CSM1"/>
    <property type="match status" value="1"/>
</dbReference>
<dbReference type="GO" id="GO:0005730">
    <property type="term" value="C:nucleolus"/>
    <property type="evidence" value="ECO:0007669"/>
    <property type="project" value="TreeGrafter"/>
</dbReference>
<dbReference type="GO" id="GO:0051315">
    <property type="term" value="P:attachment of mitotic spindle microtubules to kinetochore"/>
    <property type="evidence" value="ECO:0007669"/>
    <property type="project" value="TreeGrafter"/>
</dbReference>
<feature type="region of interest" description="Disordered" evidence="2">
    <location>
        <begin position="1"/>
        <end position="22"/>
    </location>
</feature>
<dbReference type="GO" id="GO:0033551">
    <property type="term" value="C:monopolin complex"/>
    <property type="evidence" value="ECO:0007669"/>
    <property type="project" value="InterPro"/>
</dbReference>
<dbReference type="OrthoDB" id="3216420at2759"/>
<reference evidence="3 4" key="1">
    <citation type="journal article" date="2016" name="Mol. Biol. Evol.">
        <title>Comparative Genomics of Early-Diverging Mushroom-Forming Fungi Provides Insights into the Origins of Lignocellulose Decay Capabilities.</title>
        <authorList>
            <person name="Nagy L.G."/>
            <person name="Riley R."/>
            <person name="Tritt A."/>
            <person name="Adam C."/>
            <person name="Daum C."/>
            <person name="Floudas D."/>
            <person name="Sun H."/>
            <person name="Yadav J.S."/>
            <person name="Pangilinan J."/>
            <person name="Larsson K.H."/>
            <person name="Matsuura K."/>
            <person name="Barry K."/>
            <person name="Labutti K."/>
            <person name="Kuo R."/>
            <person name="Ohm R.A."/>
            <person name="Bhattacharya S.S."/>
            <person name="Shirouzu T."/>
            <person name="Yoshinaga Y."/>
            <person name="Martin F.M."/>
            <person name="Grigoriev I.V."/>
            <person name="Hibbett D.S."/>
        </authorList>
    </citation>
    <scope>NUCLEOTIDE SEQUENCE [LARGE SCALE GENOMIC DNA]</scope>
    <source>
        <strain evidence="3 4">HHB14362 ss-1</strain>
    </source>
</reference>
<organism evidence="3 4">
    <name type="scientific">Neolentinus lepideus HHB14362 ss-1</name>
    <dbReference type="NCBI Taxonomy" id="1314782"/>
    <lineage>
        <taxon>Eukaryota</taxon>
        <taxon>Fungi</taxon>
        <taxon>Dikarya</taxon>
        <taxon>Basidiomycota</taxon>
        <taxon>Agaricomycotina</taxon>
        <taxon>Agaricomycetes</taxon>
        <taxon>Gloeophyllales</taxon>
        <taxon>Gloeophyllaceae</taxon>
        <taxon>Neolentinus</taxon>
    </lineage>
</organism>
<dbReference type="Gene3D" id="3.90.1150.80">
    <property type="match status" value="1"/>
</dbReference>
<dbReference type="GO" id="GO:0045144">
    <property type="term" value="P:meiotic sister chromatid segregation"/>
    <property type="evidence" value="ECO:0007669"/>
    <property type="project" value="TreeGrafter"/>
</dbReference>
<evidence type="ECO:0000256" key="1">
    <source>
        <dbReference type="SAM" id="Coils"/>
    </source>
</evidence>
<dbReference type="EMBL" id="KV425566">
    <property type="protein sequence ID" value="KZT26584.1"/>
    <property type="molecule type" value="Genomic_DNA"/>
</dbReference>
<keyword evidence="1" id="KW-0175">Coiled coil</keyword>